<dbReference type="InterPro" id="IPR025700">
    <property type="entry name" value="Lys/Orn_oxygenase"/>
</dbReference>
<keyword evidence="5" id="KW-0285">Flavoprotein</keyword>
<evidence type="ECO:0000256" key="1">
    <source>
        <dbReference type="ARBA" id="ARBA00001974"/>
    </source>
</evidence>
<dbReference type="GO" id="GO:0006879">
    <property type="term" value="P:intracellular iron ion homeostasis"/>
    <property type="evidence" value="ECO:0007669"/>
    <property type="project" value="TreeGrafter"/>
</dbReference>
<dbReference type="Gene3D" id="3.50.50.60">
    <property type="entry name" value="FAD/NAD(P)-binding domain"/>
    <property type="match status" value="1"/>
</dbReference>
<sequence>MASPDHESKSLNTRPTTPTGKESPGYELICIGFGPAQIATAIANRESPAPSKVLFLECKPSFAWYSSSHLPRTRMENAFVYDLATTRNPRSRYSYVNYLLSQKRLVEFANSDRLNPLRIEFEEYLRWCATQFEDQVRYGSEVLVVSPERKDDAVKSWSVKVRDNAGNTYSVRTRSIAAPAPKQQNGSKPRLLTNVDFLAGQRIISVDDYMSRRNDLRGLREPRLNVSLVGSSQQSVEILDDLLSCPRLGNVTVVTENETLAPLKILGAETAAPPPRLCSIWAKPSCEGKSTTSGSSEVVQSIYSRAYEKQVTSKGQYALRVAAGTDAAGPVTQSDIIIAEKPGTELSSNGLFDGLDALVLGCRQKGESLEEVLFKRGAVAEGCRMWMLSAKSEAGRSLAKDIAVRAGEIVKALATATDDGTMVINARM</sequence>
<dbReference type="PANTHER" id="PTHR42802:SF1">
    <property type="entry name" value="L-ORNITHINE N(5)-MONOOXYGENASE"/>
    <property type="match status" value="1"/>
</dbReference>
<proteinExistence type="inferred from homology"/>
<dbReference type="GO" id="GO:0016491">
    <property type="term" value="F:oxidoreductase activity"/>
    <property type="evidence" value="ECO:0007669"/>
    <property type="project" value="UniProtKB-KW"/>
</dbReference>
<feature type="region of interest" description="Disordered" evidence="11">
    <location>
        <begin position="1"/>
        <end position="23"/>
    </location>
</feature>
<evidence type="ECO:0000256" key="3">
    <source>
        <dbReference type="ARBA" id="ARBA00007588"/>
    </source>
</evidence>
<dbReference type="AlphaFoldDB" id="A0A6A6T617"/>
<dbReference type="EC" id="1.14.13.196" evidence="4"/>
<reference evidence="12" key="1">
    <citation type="journal article" date="2020" name="Stud. Mycol.">
        <title>101 Dothideomycetes genomes: a test case for predicting lifestyles and emergence of pathogens.</title>
        <authorList>
            <person name="Haridas S."/>
            <person name="Albert R."/>
            <person name="Binder M."/>
            <person name="Bloem J."/>
            <person name="Labutti K."/>
            <person name="Salamov A."/>
            <person name="Andreopoulos B."/>
            <person name="Baker S."/>
            <person name="Barry K."/>
            <person name="Bills G."/>
            <person name="Bluhm B."/>
            <person name="Cannon C."/>
            <person name="Castanera R."/>
            <person name="Culley D."/>
            <person name="Daum C."/>
            <person name="Ezra D."/>
            <person name="Gonzalez J."/>
            <person name="Henrissat B."/>
            <person name="Kuo A."/>
            <person name="Liang C."/>
            <person name="Lipzen A."/>
            <person name="Lutzoni F."/>
            <person name="Magnuson J."/>
            <person name="Mondo S."/>
            <person name="Nolan M."/>
            <person name="Ohm R."/>
            <person name="Pangilinan J."/>
            <person name="Park H.-J."/>
            <person name="Ramirez L."/>
            <person name="Alfaro M."/>
            <person name="Sun H."/>
            <person name="Tritt A."/>
            <person name="Yoshinaga Y."/>
            <person name="Zwiers L.-H."/>
            <person name="Turgeon B."/>
            <person name="Goodwin S."/>
            <person name="Spatafora J."/>
            <person name="Crous P."/>
            <person name="Grigoriev I."/>
        </authorList>
    </citation>
    <scope>NUCLEOTIDE SEQUENCE</scope>
    <source>
        <strain evidence="12">CBS 122681</strain>
    </source>
</reference>
<comment type="cofactor">
    <cofactor evidence="1">
        <name>FAD</name>
        <dbReference type="ChEBI" id="CHEBI:57692"/>
    </cofactor>
</comment>
<evidence type="ECO:0000313" key="13">
    <source>
        <dbReference type="Proteomes" id="UP000799324"/>
    </source>
</evidence>
<dbReference type="EMBL" id="MU004352">
    <property type="protein sequence ID" value="KAF2655200.1"/>
    <property type="molecule type" value="Genomic_DNA"/>
</dbReference>
<evidence type="ECO:0000256" key="6">
    <source>
        <dbReference type="ARBA" id="ARBA00022827"/>
    </source>
</evidence>
<accession>A0A6A6T617</accession>
<comment type="catalytic activity">
    <reaction evidence="10">
        <text>L-ornithine + NADH + O2 = N(5)-hydroxy-L-ornithine + NAD(+) + H2O</text>
        <dbReference type="Rhea" id="RHEA:41512"/>
        <dbReference type="ChEBI" id="CHEBI:15377"/>
        <dbReference type="ChEBI" id="CHEBI:15379"/>
        <dbReference type="ChEBI" id="CHEBI:46911"/>
        <dbReference type="ChEBI" id="CHEBI:57540"/>
        <dbReference type="ChEBI" id="CHEBI:57945"/>
        <dbReference type="ChEBI" id="CHEBI:78275"/>
        <dbReference type="EC" id="1.14.13.196"/>
    </reaction>
</comment>
<evidence type="ECO:0000256" key="7">
    <source>
        <dbReference type="ARBA" id="ARBA00022857"/>
    </source>
</evidence>
<keyword evidence="8" id="KW-0560">Oxidoreductase</keyword>
<evidence type="ECO:0000313" key="12">
    <source>
        <dbReference type="EMBL" id="KAF2655200.1"/>
    </source>
</evidence>
<evidence type="ECO:0000256" key="2">
    <source>
        <dbReference type="ARBA" id="ARBA00004924"/>
    </source>
</evidence>
<keyword evidence="7" id="KW-0521">NADP</keyword>
<dbReference type="PANTHER" id="PTHR42802">
    <property type="entry name" value="MONOOXYGENASE"/>
    <property type="match status" value="1"/>
</dbReference>
<evidence type="ECO:0000256" key="4">
    <source>
        <dbReference type="ARBA" id="ARBA00012881"/>
    </source>
</evidence>
<evidence type="ECO:0000256" key="11">
    <source>
        <dbReference type="SAM" id="MobiDB-lite"/>
    </source>
</evidence>
<organism evidence="12 13">
    <name type="scientific">Lophiostoma macrostomum CBS 122681</name>
    <dbReference type="NCBI Taxonomy" id="1314788"/>
    <lineage>
        <taxon>Eukaryota</taxon>
        <taxon>Fungi</taxon>
        <taxon>Dikarya</taxon>
        <taxon>Ascomycota</taxon>
        <taxon>Pezizomycotina</taxon>
        <taxon>Dothideomycetes</taxon>
        <taxon>Pleosporomycetidae</taxon>
        <taxon>Pleosporales</taxon>
        <taxon>Lophiostomataceae</taxon>
        <taxon>Lophiostoma</taxon>
    </lineage>
</organism>
<feature type="compositionally biased region" description="Polar residues" evidence="11">
    <location>
        <begin position="10"/>
        <end position="20"/>
    </location>
</feature>
<keyword evidence="13" id="KW-1185">Reference proteome</keyword>
<dbReference type="Proteomes" id="UP000799324">
    <property type="component" value="Unassembled WGS sequence"/>
</dbReference>
<name>A0A6A6T617_9PLEO</name>
<gene>
    <name evidence="12" type="ORF">K491DRAFT_434567</name>
</gene>
<dbReference type="OrthoDB" id="3519933at2759"/>
<evidence type="ECO:0000256" key="10">
    <source>
        <dbReference type="ARBA" id="ARBA00049248"/>
    </source>
</evidence>
<evidence type="ECO:0000256" key="9">
    <source>
        <dbReference type="ARBA" id="ARBA00047598"/>
    </source>
</evidence>
<keyword evidence="6" id="KW-0274">FAD</keyword>
<evidence type="ECO:0000256" key="8">
    <source>
        <dbReference type="ARBA" id="ARBA00023002"/>
    </source>
</evidence>
<dbReference type="SUPFAM" id="SSF51905">
    <property type="entry name" value="FAD/NAD(P)-binding domain"/>
    <property type="match status" value="1"/>
</dbReference>
<dbReference type="InterPro" id="IPR036188">
    <property type="entry name" value="FAD/NAD-bd_sf"/>
</dbReference>
<protein>
    <recommendedName>
        <fullName evidence="4">L-ornithine N(5)-monooxygenase [NAD(P)H]</fullName>
        <ecNumber evidence="4">1.14.13.196</ecNumber>
    </recommendedName>
</protein>
<comment type="catalytic activity">
    <reaction evidence="9">
        <text>L-ornithine + NADPH + O2 = N(5)-hydroxy-L-ornithine + NADP(+) + H2O</text>
        <dbReference type="Rhea" id="RHEA:41508"/>
        <dbReference type="ChEBI" id="CHEBI:15377"/>
        <dbReference type="ChEBI" id="CHEBI:15379"/>
        <dbReference type="ChEBI" id="CHEBI:46911"/>
        <dbReference type="ChEBI" id="CHEBI:57783"/>
        <dbReference type="ChEBI" id="CHEBI:58349"/>
        <dbReference type="ChEBI" id="CHEBI:78275"/>
        <dbReference type="EC" id="1.14.13.196"/>
    </reaction>
</comment>
<dbReference type="Pfam" id="PF13434">
    <property type="entry name" value="Lys_Orn_oxgnase"/>
    <property type="match status" value="1"/>
</dbReference>
<comment type="similarity">
    <text evidence="3">Belongs to the lysine N(6)-hydroxylase/L-ornithine N(5)-oxygenase family.</text>
</comment>
<evidence type="ECO:0000256" key="5">
    <source>
        <dbReference type="ARBA" id="ARBA00022630"/>
    </source>
</evidence>
<comment type="pathway">
    <text evidence="2">Siderophore biosynthesis.</text>
</comment>